<keyword evidence="3" id="KW-1185">Reference proteome</keyword>
<organism evidence="2 3">
    <name type="scientific">Trichostrongylus colubriformis</name>
    <name type="common">Black scour worm</name>
    <dbReference type="NCBI Taxonomy" id="6319"/>
    <lineage>
        <taxon>Eukaryota</taxon>
        <taxon>Metazoa</taxon>
        <taxon>Ecdysozoa</taxon>
        <taxon>Nematoda</taxon>
        <taxon>Chromadorea</taxon>
        <taxon>Rhabditida</taxon>
        <taxon>Rhabditina</taxon>
        <taxon>Rhabditomorpha</taxon>
        <taxon>Strongyloidea</taxon>
        <taxon>Trichostrongylidae</taxon>
        <taxon>Trichostrongylus</taxon>
    </lineage>
</organism>
<evidence type="ECO:0000313" key="3">
    <source>
        <dbReference type="Proteomes" id="UP001331761"/>
    </source>
</evidence>
<gene>
    <name evidence="2" type="ORF">GCK32_011852</name>
</gene>
<dbReference type="SUPFAM" id="SSF53098">
    <property type="entry name" value="Ribonuclease H-like"/>
    <property type="match status" value="1"/>
</dbReference>
<dbReference type="Gene3D" id="3.30.420.10">
    <property type="entry name" value="Ribonuclease H-like superfamily/Ribonuclease H"/>
    <property type="match status" value="1"/>
</dbReference>
<accession>A0AAN8FET0</accession>
<dbReference type="Pfam" id="PF02171">
    <property type="entry name" value="Piwi"/>
    <property type="match status" value="1"/>
</dbReference>
<comment type="caution">
    <text evidence="2">The sequence shown here is derived from an EMBL/GenBank/DDBJ whole genome shotgun (WGS) entry which is preliminary data.</text>
</comment>
<name>A0AAN8FET0_TRICO</name>
<proteinExistence type="predicted"/>
<dbReference type="PANTHER" id="PTHR22891">
    <property type="entry name" value="EUKARYOTIC TRANSLATION INITIATION FACTOR 2C"/>
    <property type="match status" value="1"/>
</dbReference>
<evidence type="ECO:0000313" key="2">
    <source>
        <dbReference type="EMBL" id="KAK5974904.1"/>
    </source>
</evidence>
<dbReference type="InterPro" id="IPR036397">
    <property type="entry name" value="RNaseH_sf"/>
</dbReference>
<dbReference type="InterPro" id="IPR012337">
    <property type="entry name" value="RNaseH-like_sf"/>
</dbReference>
<dbReference type="SMART" id="SM00950">
    <property type="entry name" value="Piwi"/>
    <property type="match status" value="1"/>
</dbReference>
<dbReference type="Proteomes" id="UP001331761">
    <property type="component" value="Unassembled WGS sequence"/>
</dbReference>
<sequence>MDNEATPQVKIYNRTMRSVAQRLYPPAIIYGGSMKVQPNHHGEMQWRLGAREQFVEAANLHGKWTFIIFDGCVRKNDVESFIEAFSRYSSQHGVQLSTRDAEVRETSSEIDQNVDSLMKHLSGTSKFVMFTTKIKLDPVHNLMKRLEAQYGLVTQHVSSQTLNKAIGQKGAFLVLGNLCLKLNLKLGGVNHHLRVSDQFSSSNPSLRNIDACLFPKTRMFVGFDISHAGPQSFADRQMKKAQSEPTVVGMAYTVGEPTKMRGCYWMQEPRLNSISDISAHFTVALKMFLKDTNSLPLDIVVFRGGVSEGEFKKVAAEMEEMQKAFVEVNPLYRHGMYSPSLTCLVVQTNSNYRIVPTKIDPHARPMDQNVPSGTVVDDAMHPAYNEFLLVPQKALQGTARVLRCTLVTYNKGTSGSLPTMEELKLITNMLCHGHQVVCGTTTLPSVCLSATNLSKRGRNNWKAENFRDMESSSVSSGASGDRGRLVHDGTPDYFKNLSARLQSEIDSHYWA</sequence>
<dbReference type="PROSITE" id="PS50822">
    <property type="entry name" value="PIWI"/>
    <property type="match status" value="1"/>
</dbReference>
<evidence type="ECO:0000259" key="1">
    <source>
        <dbReference type="PROSITE" id="PS50822"/>
    </source>
</evidence>
<dbReference type="AlphaFoldDB" id="A0AAN8FET0"/>
<dbReference type="Gene3D" id="3.40.50.2300">
    <property type="match status" value="1"/>
</dbReference>
<feature type="domain" description="Piwi" evidence="1">
    <location>
        <begin position="126"/>
        <end position="462"/>
    </location>
</feature>
<dbReference type="EMBL" id="WIXE01013667">
    <property type="protein sequence ID" value="KAK5974904.1"/>
    <property type="molecule type" value="Genomic_DNA"/>
</dbReference>
<reference evidence="2 3" key="1">
    <citation type="submission" date="2019-10" db="EMBL/GenBank/DDBJ databases">
        <title>Assembly and Annotation for the nematode Trichostrongylus colubriformis.</title>
        <authorList>
            <person name="Martin J."/>
        </authorList>
    </citation>
    <scope>NUCLEOTIDE SEQUENCE [LARGE SCALE GENOMIC DNA]</scope>
    <source>
        <strain evidence="2">G859</strain>
        <tissue evidence="2">Whole worm</tissue>
    </source>
</reference>
<dbReference type="InterPro" id="IPR003165">
    <property type="entry name" value="Piwi"/>
</dbReference>
<dbReference type="GO" id="GO:0003676">
    <property type="term" value="F:nucleic acid binding"/>
    <property type="evidence" value="ECO:0007669"/>
    <property type="project" value="InterPro"/>
</dbReference>
<protein>
    <submittedName>
        <fullName evidence="2">Piwi domain-containing protein</fullName>
    </submittedName>
</protein>